<dbReference type="GO" id="GO:0009254">
    <property type="term" value="P:peptidoglycan turnover"/>
    <property type="evidence" value="ECO:0007669"/>
    <property type="project" value="TreeGrafter"/>
</dbReference>
<comment type="similarity">
    <text evidence="2">Belongs to the glycosyl hydrolase 3 family.</text>
</comment>
<accession>A0A840SJW4</accession>
<dbReference type="InterPro" id="IPR017853">
    <property type="entry name" value="GH"/>
</dbReference>
<gene>
    <name evidence="7" type="ORF">HNP77_002145</name>
</gene>
<dbReference type="SUPFAM" id="SSF51445">
    <property type="entry name" value="(Trans)glycosidases"/>
    <property type="match status" value="1"/>
</dbReference>
<comment type="catalytic activity">
    <reaction evidence="1">
        <text>Hydrolysis of terminal non-reducing N-acetyl-D-hexosamine residues in N-acetyl-beta-D-hexosaminides.</text>
        <dbReference type="EC" id="3.2.1.52"/>
    </reaction>
</comment>
<evidence type="ECO:0000313" key="8">
    <source>
        <dbReference type="Proteomes" id="UP000578697"/>
    </source>
</evidence>
<protein>
    <recommendedName>
        <fullName evidence="3">beta-N-acetylhexosaminidase</fullName>
        <ecNumber evidence="3">3.2.1.52</ecNumber>
    </recommendedName>
</protein>
<dbReference type="PANTHER" id="PTHR30480:SF13">
    <property type="entry name" value="BETA-HEXOSAMINIDASE"/>
    <property type="match status" value="1"/>
</dbReference>
<keyword evidence="8" id="KW-1185">Reference proteome</keyword>
<evidence type="ECO:0000259" key="6">
    <source>
        <dbReference type="Pfam" id="PF00933"/>
    </source>
</evidence>
<dbReference type="GO" id="GO:0005975">
    <property type="term" value="P:carbohydrate metabolic process"/>
    <property type="evidence" value="ECO:0007669"/>
    <property type="project" value="InterPro"/>
</dbReference>
<dbReference type="InterPro" id="IPR001764">
    <property type="entry name" value="Glyco_hydro_3_N"/>
</dbReference>
<organism evidence="7 8">
    <name type="scientific">Treponema rectale</name>
    <dbReference type="NCBI Taxonomy" id="744512"/>
    <lineage>
        <taxon>Bacteria</taxon>
        <taxon>Pseudomonadati</taxon>
        <taxon>Spirochaetota</taxon>
        <taxon>Spirochaetia</taxon>
        <taxon>Spirochaetales</taxon>
        <taxon>Treponemataceae</taxon>
        <taxon>Treponema</taxon>
    </lineage>
</organism>
<evidence type="ECO:0000256" key="5">
    <source>
        <dbReference type="ARBA" id="ARBA00023295"/>
    </source>
</evidence>
<dbReference type="EC" id="3.2.1.52" evidence="3"/>
<dbReference type="InterPro" id="IPR036962">
    <property type="entry name" value="Glyco_hydro_3_N_sf"/>
</dbReference>
<dbReference type="Gene3D" id="3.20.20.300">
    <property type="entry name" value="Glycoside hydrolase, family 3, N-terminal domain"/>
    <property type="match status" value="1"/>
</dbReference>
<proteinExistence type="inferred from homology"/>
<dbReference type="PANTHER" id="PTHR30480">
    <property type="entry name" value="BETA-HEXOSAMINIDASE-RELATED"/>
    <property type="match status" value="1"/>
</dbReference>
<evidence type="ECO:0000256" key="2">
    <source>
        <dbReference type="ARBA" id="ARBA00005336"/>
    </source>
</evidence>
<comment type="caution">
    <text evidence="7">The sequence shown here is derived from an EMBL/GenBank/DDBJ whole genome shotgun (WGS) entry which is preliminary data.</text>
</comment>
<dbReference type="Proteomes" id="UP000578697">
    <property type="component" value="Unassembled WGS sequence"/>
</dbReference>
<dbReference type="InterPro" id="IPR050226">
    <property type="entry name" value="NagZ_Beta-hexosaminidase"/>
</dbReference>
<evidence type="ECO:0000256" key="1">
    <source>
        <dbReference type="ARBA" id="ARBA00001231"/>
    </source>
</evidence>
<name>A0A840SJW4_9SPIR</name>
<keyword evidence="4 7" id="KW-0378">Hydrolase</keyword>
<reference evidence="7 8" key="1">
    <citation type="submission" date="2020-08" db="EMBL/GenBank/DDBJ databases">
        <title>Genomic Encyclopedia of Type Strains, Phase IV (KMG-IV): sequencing the most valuable type-strain genomes for metagenomic binning, comparative biology and taxonomic classification.</title>
        <authorList>
            <person name="Goeker M."/>
        </authorList>
    </citation>
    <scope>NUCLEOTIDE SEQUENCE [LARGE SCALE GENOMIC DNA]</scope>
    <source>
        <strain evidence="7 8">DSM 103679</strain>
    </source>
</reference>
<dbReference type="GO" id="GO:0004563">
    <property type="term" value="F:beta-N-acetylhexosaminidase activity"/>
    <property type="evidence" value="ECO:0007669"/>
    <property type="project" value="UniProtKB-EC"/>
</dbReference>
<sequence>MIVLIAAFILTGIPCYPADSFSKEEQEEAALSYVRNMSPEDAASQLFLVNIEGSTVFNAVESYADIYPELESEKEKLSDRVLVPGGCLFFSYNIGENAVQVMHYIESIKKVYDDSGLPFPIIAVDQEGGVVNRLRSVTSPLPSSQKTASVLSPSEAERLYFFQAEQMKALGFTMNLSPVAEPLVEENRDFLLTRSFGSPAKTVAYCIAQINAFEASGICTVVKHFPGNTNTDPHTGLPEITVPESEFYRVYLKPFEFILTVSPGAVLMSHARVAFSEVNEPAALSSYWINEKLKNEYLYDGLVISDDIFMAALSRNGFPPETAAVKAVEAGTDIIMLSEKRFASALRVLLDKAASDESFRNRLEKSEQRVILSKIHYGILECYRNEDGKVCVRNKKDEMPERKRLDVFLESYESGMNFYRKNF</sequence>
<dbReference type="RefSeq" id="WP_184653173.1">
    <property type="nucleotide sequence ID" value="NZ_JACHFR010000003.1"/>
</dbReference>
<feature type="domain" description="Glycoside hydrolase family 3 N-terminal" evidence="6">
    <location>
        <begin position="85"/>
        <end position="371"/>
    </location>
</feature>
<evidence type="ECO:0000313" key="7">
    <source>
        <dbReference type="EMBL" id="MBB5219763.1"/>
    </source>
</evidence>
<evidence type="ECO:0000256" key="4">
    <source>
        <dbReference type="ARBA" id="ARBA00022801"/>
    </source>
</evidence>
<evidence type="ECO:0000256" key="3">
    <source>
        <dbReference type="ARBA" id="ARBA00012663"/>
    </source>
</evidence>
<dbReference type="Pfam" id="PF00933">
    <property type="entry name" value="Glyco_hydro_3"/>
    <property type="match status" value="1"/>
</dbReference>
<dbReference type="EMBL" id="JACHFR010000003">
    <property type="protein sequence ID" value="MBB5219763.1"/>
    <property type="molecule type" value="Genomic_DNA"/>
</dbReference>
<dbReference type="AlphaFoldDB" id="A0A840SJW4"/>
<keyword evidence="5 7" id="KW-0326">Glycosidase</keyword>